<evidence type="ECO:0000256" key="12">
    <source>
        <dbReference type="SAM" id="MobiDB-lite"/>
    </source>
</evidence>
<comment type="subcellular location">
    <subcellularLocation>
        <location evidence="1">Endomembrane system</location>
        <topology evidence="1">Multi-pass membrane protein</topology>
    </subcellularLocation>
</comment>
<evidence type="ECO:0000313" key="15">
    <source>
        <dbReference type="EMBL" id="AKK73110.1"/>
    </source>
</evidence>
<evidence type="ECO:0000256" key="6">
    <source>
        <dbReference type="ARBA" id="ARBA00022538"/>
    </source>
</evidence>
<dbReference type="PANTHER" id="PTHR46157">
    <property type="entry name" value="K(+) EFFLUX ANTIPORTER 3, CHLOROPLASTIC"/>
    <property type="match status" value="1"/>
</dbReference>
<evidence type="ECO:0000256" key="13">
    <source>
        <dbReference type="SAM" id="Phobius"/>
    </source>
</evidence>
<feature type="transmembrane region" description="Helical" evidence="13">
    <location>
        <begin position="336"/>
        <end position="356"/>
    </location>
</feature>
<dbReference type="InterPro" id="IPR004771">
    <property type="entry name" value="K/H_exchanger"/>
</dbReference>
<dbReference type="InterPro" id="IPR006153">
    <property type="entry name" value="Cation/H_exchanger_TM"/>
</dbReference>
<proteinExistence type="inferred from homology"/>
<dbReference type="AlphaFoldDB" id="A0A0G3M3C6"/>
<evidence type="ECO:0000256" key="7">
    <source>
        <dbReference type="ARBA" id="ARBA00022692"/>
    </source>
</evidence>
<evidence type="ECO:0000256" key="4">
    <source>
        <dbReference type="ARBA" id="ARBA00022449"/>
    </source>
</evidence>
<evidence type="ECO:0000256" key="8">
    <source>
        <dbReference type="ARBA" id="ARBA00022958"/>
    </source>
</evidence>
<dbReference type="PRINTS" id="PR00335">
    <property type="entry name" value="KUPTAKETRKA"/>
</dbReference>
<evidence type="ECO:0000256" key="9">
    <source>
        <dbReference type="ARBA" id="ARBA00022989"/>
    </source>
</evidence>
<dbReference type="GO" id="GO:0015079">
    <property type="term" value="F:potassium ion transmembrane transporter activity"/>
    <property type="evidence" value="ECO:0007669"/>
    <property type="project" value="InterPro"/>
</dbReference>
<accession>A0A0G3M3C6</accession>
<feature type="transmembrane region" description="Helical" evidence="13">
    <location>
        <begin position="281"/>
        <end position="299"/>
    </location>
</feature>
<dbReference type="InterPro" id="IPR003148">
    <property type="entry name" value="RCK_N"/>
</dbReference>
<feature type="domain" description="RCK N-terminal" evidence="14">
    <location>
        <begin position="416"/>
        <end position="544"/>
    </location>
</feature>
<sequence length="629" mass="70528">MESSLAMNTLIFLGVAIIMVPLARKLGLSSVIGYILGGIIIGPYVLKLTGNNVNDIMHASEFGVIMLLFLVGLELEPKKFWDMRKKIMGLGLTQMLLTISLLFLVFISVGWRIDKAIAVAMCFALSSTAIVLQTLQEKNNLKTIAGEASFSTLLFQDISVIPILAILPIIANYKAKHHDNEIQILIQKLPEWLQAGTVIFGVALLILLGRYVFVPFLRYVSKSGMQELLTASSLFLVIGVSELMVVIGLSPALGAFLAGVMLANSEFRHELEAQIDPFKGLLLAVFFVSVGSTINFNIIRQDPVFIFSTVFAVVIVKFLVLYVIGKFFKMDNPQSLFYAFALSQVGEFAFVLINYASDLYLLNPELNAQLMAITAITMCITPVLLIFNDRLITPKFIREVPEEEHDFNILDSEVSQKKIIIVGFGHFGSTVGRLLKANKISATVLDRDSDRVKLLRSYGFKVYYGDATRIPILRAAGIEEAEILVLCLDDPDDNMFIAELVREHYPDVKIFVRAKNRIDAYEYLNNGITHIYRETLGTAVDMAVDVLHETGMRKYAARRLGQRFMAIDKASIRKLARIKENDDIALFSTKEILQREEELLAYDNLTFDHKNWEDSSSTEDEDEEEENLS</sequence>
<dbReference type="InterPro" id="IPR038770">
    <property type="entry name" value="Na+/solute_symporter_sf"/>
</dbReference>
<dbReference type="PATRIC" id="fig|1324352.5.peg.2345"/>
<feature type="transmembrane region" description="Helical" evidence="13">
    <location>
        <begin position="117"/>
        <end position="135"/>
    </location>
</feature>
<dbReference type="GO" id="GO:0015297">
    <property type="term" value="F:antiporter activity"/>
    <property type="evidence" value="ECO:0007669"/>
    <property type="project" value="UniProtKB-KW"/>
</dbReference>
<feature type="transmembrane region" description="Helical" evidence="13">
    <location>
        <begin position="31"/>
        <end position="50"/>
    </location>
</feature>
<dbReference type="NCBIfam" id="TIGR00932">
    <property type="entry name" value="2a37"/>
    <property type="match status" value="1"/>
</dbReference>
<keyword evidence="10" id="KW-0406">Ion transport</keyword>
<dbReference type="PANTHER" id="PTHR46157:SF4">
    <property type="entry name" value="K(+) EFFLUX ANTIPORTER 3, CHLOROPLASTIC"/>
    <property type="match status" value="1"/>
</dbReference>
<keyword evidence="7 13" id="KW-0812">Transmembrane</keyword>
<organism evidence="15 16">
    <name type="scientific">Chryseobacterium gallinarum</name>
    <dbReference type="NCBI Taxonomy" id="1324352"/>
    <lineage>
        <taxon>Bacteria</taxon>
        <taxon>Pseudomonadati</taxon>
        <taxon>Bacteroidota</taxon>
        <taxon>Flavobacteriia</taxon>
        <taxon>Flavobacteriales</taxon>
        <taxon>Weeksellaceae</taxon>
        <taxon>Chryseobacterium group</taxon>
        <taxon>Chryseobacterium</taxon>
    </lineage>
</organism>
<feature type="transmembrane region" description="Helical" evidence="13">
    <location>
        <begin position="87"/>
        <end position="111"/>
    </location>
</feature>
<keyword evidence="5" id="KW-1003">Cell membrane</keyword>
<dbReference type="GO" id="GO:1902600">
    <property type="term" value="P:proton transmembrane transport"/>
    <property type="evidence" value="ECO:0007669"/>
    <property type="project" value="InterPro"/>
</dbReference>
<feature type="transmembrane region" description="Helical" evidence="13">
    <location>
        <begin position="6"/>
        <end position="24"/>
    </location>
</feature>
<evidence type="ECO:0000256" key="2">
    <source>
        <dbReference type="ARBA" id="ARBA00005551"/>
    </source>
</evidence>
<keyword evidence="3" id="KW-0813">Transport</keyword>
<feature type="transmembrane region" description="Helical" evidence="13">
    <location>
        <begin position="233"/>
        <end position="260"/>
    </location>
</feature>
<dbReference type="InterPro" id="IPR036291">
    <property type="entry name" value="NAD(P)-bd_dom_sf"/>
</dbReference>
<feature type="transmembrane region" description="Helical" evidence="13">
    <location>
        <begin position="192"/>
        <end position="213"/>
    </location>
</feature>
<dbReference type="GO" id="GO:0012505">
    <property type="term" value="C:endomembrane system"/>
    <property type="evidence" value="ECO:0007669"/>
    <property type="project" value="UniProtKB-SubCell"/>
</dbReference>
<dbReference type="FunFam" id="3.40.50.720:FF:000036">
    <property type="entry name" value="Glutathione-regulated potassium-efflux system protein KefB"/>
    <property type="match status" value="1"/>
</dbReference>
<evidence type="ECO:0000256" key="11">
    <source>
        <dbReference type="ARBA" id="ARBA00023136"/>
    </source>
</evidence>
<dbReference type="OrthoDB" id="9781411at2"/>
<evidence type="ECO:0000256" key="10">
    <source>
        <dbReference type="ARBA" id="ARBA00023065"/>
    </source>
</evidence>
<evidence type="ECO:0000256" key="1">
    <source>
        <dbReference type="ARBA" id="ARBA00004127"/>
    </source>
</evidence>
<dbReference type="PROSITE" id="PS51201">
    <property type="entry name" value="RCK_N"/>
    <property type="match status" value="1"/>
</dbReference>
<comment type="similarity">
    <text evidence="2">Belongs to the monovalent cation:proton antiporter 2 (CPA2) transporter (TC 2.A.37) family.</text>
</comment>
<protein>
    <submittedName>
        <fullName evidence="15">Potassium transporter</fullName>
    </submittedName>
</protein>
<evidence type="ECO:0000256" key="3">
    <source>
        <dbReference type="ARBA" id="ARBA00022448"/>
    </source>
</evidence>
<dbReference type="Gene3D" id="3.40.50.720">
    <property type="entry name" value="NAD(P)-binding Rossmann-like Domain"/>
    <property type="match status" value="1"/>
</dbReference>
<dbReference type="GO" id="GO:0005886">
    <property type="term" value="C:plasma membrane"/>
    <property type="evidence" value="ECO:0007669"/>
    <property type="project" value="InterPro"/>
</dbReference>
<keyword evidence="8" id="KW-0630">Potassium</keyword>
<feature type="region of interest" description="Disordered" evidence="12">
    <location>
        <begin position="610"/>
        <end position="629"/>
    </location>
</feature>
<dbReference type="Pfam" id="PF00999">
    <property type="entry name" value="Na_H_Exchanger"/>
    <property type="match status" value="1"/>
</dbReference>
<dbReference type="EMBL" id="CP009928">
    <property type="protein sequence ID" value="AKK73110.1"/>
    <property type="molecule type" value="Genomic_DNA"/>
</dbReference>
<evidence type="ECO:0000313" key="16">
    <source>
        <dbReference type="Proteomes" id="UP000035213"/>
    </source>
</evidence>
<gene>
    <name evidence="15" type="ORF">OK18_11235</name>
</gene>
<reference evidence="15 16" key="1">
    <citation type="submission" date="2014-11" db="EMBL/GenBank/DDBJ databases">
        <authorList>
            <person name="Park G.-S."/>
            <person name="Hong S.-J."/>
            <person name="Jung B.K."/>
            <person name="Khan A.R."/>
            <person name="Kwak Y."/>
            <person name="Shin J.-H."/>
        </authorList>
    </citation>
    <scope>NUCLEOTIDE SEQUENCE [LARGE SCALE GENOMIC DNA]</scope>
    <source>
        <strain evidence="15 16">DSM 27622</strain>
    </source>
</reference>
<feature type="transmembrane region" description="Helical" evidence="13">
    <location>
        <begin position="305"/>
        <end position="324"/>
    </location>
</feature>
<keyword evidence="9 13" id="KW-1133">Transmembrane helix</keyword>
<dbReference type="Gene3D" id="1.20.1530.20">
    <property type="match status" value="1"/>
</dbReference>
<dbReference type="Pfam" id="PF02254">
    <property type="entry name" value="TrkA_N"/>
    <property type="match status" value="1"/>
</dbReference>
<feature type="transmembrane region" description="Helical" evidence="13">
    <location>
        <begin position="368"/>
        <end position="388"/>
    </location>
</feature>
<keyword evidence="11 13" id="KW-0472">Membrane</keyword>
<dbReference type="KEGG" id="cgn:OK18_11235"/>
<name>A0A0G3M3C6_CHRGL</name>
<keyword evidence="4" id="KW-0050">Antiport</keyword>
<dbReference type="Proteomes" id="UP000035213">
    <property type="component" value="Chromosome"/>
</dbReference>
<keyword evidence="6" id="KW-0633">Potassium transport</keyword>
<dbReference type="SUPFAM" id="SSF51735">
    <property type="entry name" value="NAD(P)-binding Rossmann-fold domains"/>
    <property type="match status" value="1"/>
</dbReference>
<dbReference type="InterPro" id="IPR006036">
    <property type="entry name" value="K_uptake_TrkA"/>
</dbReference>
<evidence type="ECO:0000256" key="5">
    <source>
        <dbReference type="ARBA" id="ARBA00022475"/>
    </source>
</evidence>
<evidence type="ECO:0000259" key="14">
    <source>
        <dbReference type="PROSITE" id="PS51201"/>
    </source>
</evidence>
<dbReference type="STRING" id="1324352.OK18_11235"/>
<dbReference type="RefSeq" id="WP_053328043.1">
    <property type="nucleotide sequence ID" value="NZ_CP009928.1"/>
</dbReference>
<feature type="compositionally biased region" description="Acidic residues" evidence="12">
    <location>
        <begin position="616"/>
        <end position="629"/>
    </location>
</feature>